<name>A0AB94IXR6_9BACT</name>
<accession>A0AB94IXR6</accession>
<dbReference type="EMBL" id="FP929056">
    <property type="protein sequence ID" value="CBL28633.1"/>
    <property type="molecule type" value="Genomic_DNA"/>
</dbReference>
<organism evidence="2 3">
    <name type="scientific">Fretibacterium fastidiosum</name>
    <dbReference type="NCBI Taxonomy" id="651822"/>
    <lineage>
        <taxon>Bacteria</taxon>
        <taxon>Thermotogati</taxon>
        <taxon>Synergistota</taxon>
        <taxon>Synergistia</taxon>
        <taxon>Synergistales</taxon>
        <taxon>Aminobacteriaceae</taxon>
        <taxon>Fretibacterium</taxon>
    </lineage>
</organism>
<evidence type="ECO:0000313" key="3">
    <source>
        <dbReference type="Proteomes" id="UP000008957"/>
    </source>
</evidence>
<dbReference type="RefSeq" id="WP_015556780.1">
    <property type="nucleotide sequence ID" value="NC_021038.1"/>
</dbReference>
<reference evidence="3" key="1">
    <citation type="submission" date="2010-03" db="EMBL/GenBank/DDBJ databases">
        <title>The genome sequence of Synergistetes sp. SGP1.</title>
        <authorList>
            <consortium name="metaHIT consortium -- http://www.metahit.eu/"/>
            <person name="Pajon A."/>
            <person name="Turner K."/>
            <person name="Parkhill J."/>
            <person name="Wade W."/>
            <person name="Vartoukian S."/>
        </authorList>
    </citation>
    <scope>NUCLEOTIDE SEQUENCE [LARGE SCALE GENOMIC DNA]</scope>
    <source>
        <strain evidence="3">SGP1</strain>
    </source>
</reference>
<feature type="region of interest" description="Disordered" evidence="1">
    <location>
        <begin position="50"/>
        <end position="95"/>
    </location>
</feature>
<dbReference type="AlphaFoldDB" id="A0AB94IXR6"/>
<feature type="compositionally biased region" description="Basic and acidic residues" evidence="1">
    <location>
        <begin position="63"/>
        <end position="89"/>
    </location>
</feature>
<dbReference type="KEGG" id="sbr:SY1_16840"/>
<keyword evidence="3" id="KW-1185">Reference proteome</keyword>
<reference evidence="2 3" key="2">
    <citation type="submission" date="2010-03" db="EMBL/GenBank/DDBJ databases">
        <authorList>
            <person name="Pajon A."/>
        </authorList>
    </citation>
    <scope>NUCLEOTIDE SEQUENCE [LARGE SCALE GENOMIC DNA]</scope>
    <source>
        <strain evidence="2 3">SGP1</strain>
    </source>
</reference>
<evidence type="ECO:0000313" key="2">
    <source>
        <dbReference type="EMBL" id="CBL28633.1"/>
    </source>
</evidence>
<sequence length="111" mass="12178">MVQPISLLMSQFNVENSAQLTRSALAAAQETGQGQEVVRDSLRRTQMVQANEAAAGVRKVRRRTDEEEREGRRRDARDSFGRSEPKGDAEAGAVHEAAAAKVQGKGFDFYA</sequence>
<proteinExistence type="predicted"/>
<dbReference type="Proteomes" id="UP000008957">
    <property type="component" value="Chromosome"/>
</dbReference>
<gene>
    <name evidence="2" type="ORF">SY1_16840</name>
</gene>
<protein>
    <submittedName>
        <fullName evidence="2">Uncharacterized protein</fullName>
    </submittedName>
</protein>
<evidence type="ECO:0000256" key="1">
    <source>
        <dbReference type="SAM" id="MobiDB-lite"/>
    </source>
</evidence>